<feature type="region of interest" description="Disordered" evidence="15">
    <location>
        <begin position="458"/>
        <end position="575"/>
    </location>
</feature>
<dbReference type="PANTHER" id="PTHR32309:SF31">
    <property type="entry name" value="CAPSULAR EXOPOLYSACCHARIDE FAMILY"/>
    <property type="match status" value="1"/>
</dbReference>
<sequence>MELRQLIALMRRHWPSVVILTVLGAVAGLGLSLATPKEYSARNQVLITVQVGDSIGDLNQGTSYAERVVATYSMVARSPVVLDPVVAELGLPGSGRTLRGAVAVSTDPAAPIITITATWGNPEAAAAIANSVAKNLALTVQDLSPTAVDGSPTVLVNSIDPATPPGRASVPHTRQNIVLGAVLGLVLGLGWAALRTTLDVKVRTGEDVAALVPVPVLATVAVDAQASARTPVIIAPTASARSEEYRRLRTNLQFVNVANRPRSIVVTSSRSGEGKSVTVANLAATLASAGARVCLVDADLRRPSIAKYLGLEGAVGLTTILIGRVSLDDALQPYGDENLQVLASGQIPPNPSELLGSDAMVALLAQLRHRFDMVLVDTAPLLPVTDAAILSTSVDGVLVVAGSGIVTREQLKQSISMLDAVDAHILGIVLNRTKRAGDGMATYTYRADARHGLLEATAAERRASSASTQQAAPVAAPTAPDAAPEAAPAAASAAPATADDHDGTPDELAAASGAGPLVGAPPAEDSHDRSVSDGLREHDSAAFAGLAHHGERDARSPQDAPSEPGTEEEHRHPVA</sequence>
<comment type="similarity">
    <text evidence="2">Belongs to the CpsC/CapA family.</text>
</comment>
<keyword evidence="6 17" id="KW-0808">Transferase</keyword>
<keyword evidence="9 17" id="KW-0418">Kinase</keyword>
<dbReference type="CDD" id="cd05387">
    <property type="entry name" value="BY-kinase"/>
    <property type="match status" value="1"/>
</dbReference>
<protein>
    <recommendedName>
        <fullName evidence="4">non-specific protein-tyrosine kinase</fullName>
        <ecNumber evidence="4">2.7.10.2</ecNumber>
    </recommendedName>
</protein>
<feature type="compositionally biased region" description="Basic and acidic residues" evidence="15">
    <location>
        <begin position="524"/>
        <end position="540"/>
    </location>
</feature>
<reference evidence="17 18" key="1">
    <citation type="submission" date="2020-05" db="EMBL/GenBank/DDBJ databases">
        <title>Genome Sequencing of Type Strains.</title>
        <authorList>
            <person name="Lemaire J.F."/>
            <person name="Inderbitzin P."/>
            <person name="Gregorio O.A."/>
            <person name="Collins S.B."/>
            <person name="Wespe N."/>
            <person name="Knight-Connoni V."/>
        </authorList>
    </citation>
    <scope>NUCLEOTIDE SEQUENCE [LARGE SCALE GENOMIC DNA]</scope>
    <source>
        <strain evidence="17 18">ATCC 25174</strain>
    </source>
</reference>
<dbReference type="NCBIfam" id="TIGR01007">
    <property type="entry name" value="eps_fam"/>
    <property type="match status" value="1"/>
</dbReference>
<feature type="compositionally biased region" description="Low complexity" evidence="15">
    <location>
        <begin position="464"/>
        <end position="497"/>
    </location>
</feature>
<keyword evidence="13" id="KW-0829">Tyrosine-protein kinase</keyword>
<dbReference type="GO" id="GO:0004715">
    <property type="term" value="F:non-membrane spanning protein tyrosine kinase activity"/>
    <property type="evidence" value="ECO:0007669"/>
    <property type="project" value="UniProtKB-EC"/>
</dbReference>
<evidence type="ECO:0000256" key="14">
    <source>
        <dbReference type="ARBA" id="ARBA00051245"/>
    </source>
</evidence>
<comment type="similarity">
    <text evidence="3">Belongs to the CpsD/CapB family.</text>
</comment>
<evidence type="ECO:0000256" key="9">
    <source>
        <dbReference type="ARBA" id="ARBA00022777"/>
    </source>
</evidence>
<comment type="catalytic activity">
    <reaction evidence="14">
        <text>L-tyrosyl-[protein] + ATP = O-phospho-L-tyrosyl-[protein] + ADP + H(+)</text>
        <dbReference type="Rhea" id="RHEA:10596"/>
        <dbReference type="Rhea" id="RHEA-COMP:10136"/>
        <dbReference type="Rhea" id="RHEA-COMP:20101"/>
        <dbReference type="ChEBI" id="CHEBI:15378"/>
        <dbReference type="ChEBI" id="CHEBI:30616"/>
        <dbReference type="ChEBI" id="CHEBI:46858"/>
        <dbReference type="ChEBI" id="CHEBI:61978"/>
        <dbReference type="ChEBI" id="CHEBI:456216"/>
        <dbReference type="EC" id="2.7.10.2"/>
    </reaction>
</comment>
<dbReference type="Pfam" id="PF10609">
    <property type="entry name" value="ParA"/>
    <property type="match status" value="1"/>
</dbReference>
<dbReference type="GO" id="GO:0042802">
    <property type="term" value="F:identical protein binding"/>
    <property type="evidence" value="ECO:0007669"/>
    <property type="project" value="UniProtKB-ARBA"/>
</dbReference>
<dbReference type="SUPFAM" id="SSF52540">
    <property type="entry name" value="P-loop containing nucleoside triphosphate hydrolases"/>
    <property type="match status" value="1"/>
</dbReference>
<evidence type="ECO:0000313" key="18">
    <source>
        <dbReference type="Proteomes" id="UP000565724"/>
    </source>
</evidence>
<dbReference type="GO" id="GO:0005524">
    <property type="term" value="F:ATP binding"/>
    <property type="evidence" value="ECO:0007669"/>
    <property type="project" value="UniProtKB-KW"/>
</dbReference>
<proteinExistence type="inferred from homology"/>
<dbReference type="AlphaFoldDB" id="A0A7Y6DVW0"/>
<evidence type="ECO:0000256" key="5">
    <source>
        <dbReference type="ARBA" id="ARBA00022475"/>
    </source>
</evidence>
<dbReference type="Pfam" id="PF02706">
    <property type="entry name" value="Wzz"/>
    <property type="match status" value="1"/>
</dbReference>
<feature type="domain" description="Polysaccharide chain length determinant N-terminal" evidence="16">
    <location>
        <begin position="2"/>
        <end position="89"/>
    </location>
</feature>
<keyword evidence="10" id="KW-0067">ATP-binding</keyword>
<evidence type="ECO:0000256" key="10">
    <source>
        <dbReference type="ARBA" id="ARBA00022840"/>
    </source>
</evidence>
<evidence type="ECO:0000256" key="13">
    <source>
        <dbReference type="ARBA" id="ARBA00023137"/>
    </source>
</evidence>
<evidence type="ECO:0000313" key="17">
    <source>
        <dbReference type="EMBL" id="NUU16866.1"/>
    </source>
</evidence>
<dbReference type="EMBL" id="JABMCI010000056">
    <property type="protein sequence ID" value="NUU16866.1"/>
    <property type="molecule type" value="Genomic_DNA"/>
</dbReference>
<keyword evidence="11" id="KW-1133">Transmembrane helix</keyword>
<organism evidence="17 18">
    <name type="scientific">Cellulomonas humilata</name>
    <dbReference type="NCBI Taxonomy" id="144055"/>
    <lineage>
        <taxon>Bacteria</taxon>
        <taxon>Bacillati</taxon>
        <taxon>Actinomycetota</taxon>
        <taxon>Actinomycetes</taxon>
        <taxon>Micrococcales</taxon>
        <taxon>Cellulomonadaceae</taxon>
        <taxon>Cellulomonas</taxon>
    </lineage>
</organism>
<comment type="caution">
    <text evidence="17">The sequence shown here is derived from an EMBL/GenBank/DDBJ whole genome shotgun (WGS) entry which is preliminary data.</text>
</comment>
<dbReference type="Proteomes" id="UP000565724">
    <property type="component" value="Unassembled WGS sequence"/>
</dbReference>
<dbReference type="InterPro" id="IPR050445">
    <property type="entry name" value="Bact_polysacc_biosynth/exp"/>
</dbReference>
<name>A0A7Y6DVW0_9CELL</name>
<evidence type="ECO:0000256" key="1">
    <source>
        <dbReference type="ARBA" id="ARBA00004651"/>
    </source>
</evidence>
<evidence type="ECO:0000259" key="16">
    <source>
        <dbReference type="Pfam" id="PF02706"/>
    </source>
</evidence>
<dbReference type="EC" id="2.7.10.2" evidence="4"/>
<keyword evidence="12" id="KW-0472">Membrane</keyword>
<dbReference type="InterPro" id="IPR027417">
    <property type="entry name" value="P-loop_NTPase"/>
</dbReference>
<evidence type="ECO:0000256" key="12">
    <source>
        <dbReference type="ARBA" id="ARBA00023136"/>
    </source>
</evidence>
<evidence type="ECO:0000256" key="4">
    <source>
        <dbReference type="ARBA" id="ARBA00011903"/>
    </source>
</evidence>
<dbReference type="FunFam" id="3.40.50.300:FF:000527">
    <property type="entry name" value="Tyrosine-protein kinase etk"/>
    <property type="match status" value="1"/>
</dbReference>
<evidence type="ECO:0000256" key="11">
    <source>
        <dbReference type="ARBA" id="ARBA00022989"/>
    </source>
</evidence>
<dbReference type="InterPro" id="IPR003856">
    <property type="entry name" value="LPS_length_determ_N"/>
</dbReference>
<dbReference type="InterPro" id="IPR005702">
    <property type="entry name" value="Wzc-like_C"/>
</dbReference>
<keyword evidence="8" id="KW-0547">Nucleotide-binding</keyword>
<keyword evidence="5" id="KW-1003">Cell membrane</keyword>
<dbReference type="GO" id="GO:0005886">
    <property type="term" value="C:plasma membrane"/>
    <property type="evidence" value="ECO:0007669"/>
    <property type="project" value="UniProtKB-SubCell"/>
</dbReference>
<evidence type="ECO:0000256" key="7">
    <source>
        <dbReference type="ARBA" id="ARBA00022692"/>
    </source>
</evidence>
<evidence type="ECO:0000256" key="15">
    <source>
        <dbReference type="SAM" id="MobiDB-lite"/>
    </source>
</evidence>
<accession>A0A7Y6DVW0</accession>
<evidence type="ECO:0000256" key="8">
    <source>
        <dbReference type="ARBA" id="ARBA00022741"/>
    </source>
</evidence>
<dbReference type="PANTHER" id="PTHR32309">
    <property type="entry name" value="TYROSINE-PROTEIN KINASE"/>
    <property type="match status" value="1"/>
</dbReference>
<dbReference type="RefSeq" id="WP_175346747.1">
    <property type="nucleotide sequence ID" value="NZ_JABMCI010000056.1"/>
</dbReference>
<keyword evidence="7" id="KW-0812">Transmembrane</keyword>
<comment type="subcellular location">
    <subcellularLocation>
        <location evidence="1">Cell membrane</location>
        <topology evidence="1">Multi-pass membrane protein</topology>
    </subcellularLocation>
</comment>
<gene>
    <name evidence="17" type="ORF">HP550_06330</name>
</gene>
<dbReference type="Gene3D" id="3.40.50.300">
    <property type="entry name" value="P-loop containing nucleotide triphosphate hydrolases"/>
    <property type="match status" value="1"/>
</dbReference>
<evidence type="ECO:0000256" key="2">
    <source>
        <dbReference type="ARBA" id="ARBA00006683"/>
    </source>
</evidence>
<evidence type="ECO:0000256" key="6">
    <source>
        <dbReference type="ARBA" id="ARBA00022679"/>
    </source>
</evidence>
<keyword evidence="18" id="KW-1185">Reference proteome</keyword>
<dbReference type="InterPro" id="IPR033756">
    <property type="entry name" value="YlxH/NBP35"/>
</dbReference>
<evidence type="ECO:0000256" key="3">
    <source>
        <dbReference type="ARBA" id="ARBA00007316"/>
    </source>
</evidence>